<dbReference type="InterPro" id="IPR045851">
    <property type="entry name" value="AMP-bd_C_sf"/>
</dbReference>
<organism evidence="2 3">
    <name type="scientific">Actinacidiphila epipremni</name>
    <dbReference type="NCBI Taxonomy" id="2053013"/>
    <lineage>
        <taxon>Bacteria</taxon>
        <taxon>Bacillati</taxon>
        <taxon>Actinomycetota</taxon>
        <taxon>Actinomycetes</taxon>
        <taxon>Kitasatosporales</taxon>
        <taxon>Streptomycetaceae</taxon>
        <taxon>Actinacidiphila</taxon>
    </lineage>
</organism>
<dbReference type="Gene3D" id="3.40.50.12780">
    <property type="entry name" value="N-terminal domain of ligase-like"/>
    <property type="match status" value="1"/>
</dbReference>
<gene>
    <name evidence="2" type="ORF">HCN08_13240</name>
</gene>
<sequence>MPGFLDAVAEAAPGRPALRDSAGEGWTYGEYARVVSGYAAWLTEQGVRHGDRVLVRLPNTRDMVALLFAVTRLGAVFVPVNPAMKDYHLVSVVGDCEPVLVVADDRAVTAVQKLTDVPVRAVGAAREAAQARPAGAPPVPNAAAPGDVAVLIYTSGSTAAPKGVVCPHAQMVFAASSVGQVLGYRGDDVVFCRLPLPFDYGLYQVLLACRVGAELFLSGSEPDYTLLERIVESGATIVPLVPALASMVSWLAEREPTPTKVRMFTSTGAALPQSTIDALRTHFSDAAVVRMYGITECKRVTVMPPDEELERPGSVGPAIPGTTVTIMAEDGTVLPPGEIGEITVTGPNVMAGYWNAPEVTARTYRTDPATGRTRLHTGDWGSMDADGYVYFDGRRDDLFKRNGVRMSTIEIEAAAMDVPGIRAACVLLPTDTRDLVICVSGDVRPGFVLRELAKRLETAKVPATCHVIEDFPLTANGKNARKVLLELIDGTAK</sequence>
<dbReference type="InterPro" id="IPR000873">
    <property type="entry name" value="AMP-dep_synth/lig_dom"/>
</dbReference>
<dbReference type="SUPFAM" id="SSF56801">
    <property type="entry name" value="Acetyl-CoA synthetase-like"/>
    <property type="match status" value="1"/>
</dbReference>
<evidence type="ECO:0000313" key="3">
    <source>
        <dbReference type="Proteomes" id="UP000734511"/>
    </source>
</evidence>
<dbReference type="Proteomes" id="UP000734511">
    <property type="component" value="Unassembled WGS sequence"/>
</dbReference>
<evidence type="ECO:0000259" key="1">
    <source>
        <dbReference type="Pfam" id="PF00501"/>
    </source>
</evidence>
<feature type="domain" description="AMP-dependent synthetase/ligase" evidence="1">
    <location>
        <begin position="6"/>
        <end position="354"/>
    </location>
</feature>
<dbReference type="Pfam" id="PF00501">
    <property type="entry name" value="AMP-binding"/>
    <property type="match status" value="1"/>
</dbReference>
<keyword evidence="3" id="KW-1185">Reference proteome</keyword>
<protein>
    <submittedName>
        <fullName evidence="2">AMP-binding protein</fullName>
    </submittedName>
</protein>
<evidence type="ECO:0000313" key="2">
    <source>
        <dbReference type="EMBL" id="NJP44357.1"/>
    </source>
</evidence>
<accession>A0ABX0ZMR8</accession>
<dbReference type="PANTHER" id="PTHR43767:SF1">
    <property type="entry name" value="NONRIBOSOMAL PEPTIDE SYNTHASE PES1 (EUROFUNG)-RELATED"/>
    <property type="match status" value="1"/>
</dbReference>
<reference evidence="2 3" key="1">
    <citation type="submission" date="2020-03" db="EMBL/GenBank/DDBJ databases">
        <title>WGS of actinomycetes isolated from Thailand.</title>
        <authorList>
            <person name="Thawai C."/>
        </authorList>
    </citation>
    <scope>NUCLEOTIDE SEQUENCE [LARGE SCALE GENOMIC DNA]</scope>
    <source>
        <strain evidence="2 3">PRB2-1</strain>
    </source>
</reference>
<dbReference type="RefSeq" id="WP_167983290.1">
    <property type="nucleotide sequence ID" value="NZ_JAATEJ010000008.1"/>
</dbReference>
<dbReference type="Gene3D" id="3.30.300.30">
    <property type="match status" value="1"/>
</dbReference>
<dbReference type="PANTHER" id="PTHR43767">
    <property type="entry name" value="LONG-CHAIN-FATTY-ACID--COA LIGASE"/>
    <property type="match status" value="1"/>
</dbReference>
<dbReference type="InterPro" id="IPR050237">
    <property type="entry name" value="ATP-dep_AMP-bd_enzyme"/>
</dbReference>
<proteinExistence type="predicted"/>
<dbReference type="InterPro" id="IPR042099">
    <property type="entry name" value="ANL_N_sf"/>
</dbReference>
<comment type="caution">
    <text evidence="2">The sequence shown here is derived from an EMBL/GenBank/DDBJ whole genome shotgun (WGS) entry which is preliminary data.</text>
</comment>
<dbReference type="EMBL" id="JAATEJ010000008">
    <property type="protein sequence ID" value="NJP44357.1"/>
    <property type="molecule type" value="Genomic_DNA"/>
</dbReference>
<name>A0ABX0ZMR8_9ACTN</name>